<evidence type="ECO:0000313" key="1">
    <source>
        <dbReference type="EMBL" id="KAK3290397.1"/>
    </source>
</evidence>
<dbReference type="AlphaFoldDB" id="A0AAE0H5S0"/>
<organism evidence="1 2">
    <name type="scientific">Chaetomium fimeti</name>
    <dbReference type="NCBI Taxonomy" id="1854472"/>
    <lineage>
        <taxon>Eukaryota</taxon>
        <taxon>Fungi</taxon>
        <taxon>Dikarya</taxon>
        <taxon>Ascomycota</taxon>
        <taxon>Pezizomycotina</taxon>
        <taxon>Sordariomycetes</taxon>
        <taxon>Sordariomycetidae</taxon>
        <taxon>Sordariales</taxon>
        <taxon>Chaetomiaceae</taxon>
        <taxon>Chaetomium</taxon>
    </lineage>
</organism>
<keyword evidence="2" id="KW-1185">Reference proteome</keyword>
<dbReference type="InterPro" id="IPR025204">
    <property type="entry name" value="CENP-L"/>
</dbReference>
<sequence length="304" mass="32613">MASCTALMLPPLVGDGESAVEGANMRFSVGGHGGGGGADDEMDWERSVNPAHFLSLPLLLVRMPPPLKSIIGEFLSTTFDCRVSPMRLGTRSLVHIWEAWIKSAGLPSRGPLSRDMVLTLGFYVPPPNAAPAQPSKEEAGTEPHQPLGLRSVDVIIPAMELRKFADAGERVVTTQGKQGASPAGWGWESDPKKRRKLAGRLYEEGWEWRAESQDGGPANHQPFTEALARYLNDHLALNLFHPGVRVIKIACGGFAISESRLKLFAPASLGDAEDGDSPVLAQKGAVLELLGSLVDKAQLQPMAL</sequence>
<reference evidence="1" key="2">
    <citation type="submission" date="2023-06" db="EMBL/GenBank/DDBJ databases">
        <authorList>
            <consortium name="Lawrence Berkeley National Laboratory"/>
            <person name="Haridas S."/>
            <person name="Hensen N."/>
            <person name="Bonometti L."/>
            <person name="Westerberg I."/>
            <person name="Brannstrom I.O."/>
            <person name="Guillou S."/>
            <person name="Cros-Aarteil S."/>
            <person name="Calhoun S."/>
            <person name="Kuo A."/>
            <person name="Mondo S."/>
            <person name="Pangilinan J."/>
            <person name="Riley R."/>
            <person name="Labutti K."/>
            <person name="Andreopoulos B."/>
            <person name="Lipzen A."/>
            <person name="Chen C."/>
            <person name="Yanf M."/>
            <person name="Daum C."/>
            <person name="Ng V."/>
            <person name="Clum A."/>
            <person name="Steindorff A."/>
            <person name="Ohm R."/>
            <person name="Martin F."/>
            <person name="Silar P."/>
            <person name="Natvig D."/>
            <person name="Lalanne C."/>
            <person name="Gautier V."/>
            <person name="Ament-Velasquez S.L."/>
            <person name="Kruys A."/>
            <person name="Hutchinson M.I."/>
            <person name="Powell A.J."/>
            <person name="Barry K."/>
            <person name="Miller A.N."/>
            <person name="Grigoriev I.V."/>
            <person name="Debuchy R."/>
            <person name="Gladieux P."/>
            <person name="Thoren M.H."/>
            <person name="Johannesson H."/>
        </authorList>
    </citation>
    <scope>NUCLEOTIDE SEQUENCE</scope>
    <source>
        <strain evidence="1">CBS 168.71</strain>
    </source>
</reference>
<dbReference type="Pfam" id="PF13092">
    <property type="entry name" value="CENP-L"/>
    <property type="match status" value="1"/>
</dbReference>
<evidence type="ECO:0000313" key="2">
    <source>
        <dbReference type="Proteomes" id="UP001278766"/>
    </source>
</evidence>
<protein>
    <submittedName>
        <fullName evidence="1">Kinetochore complex Sim4 subunit Fta1-domain-containing protein</fullName>
    </submittedName>
</protein>
<dbReference type="Proteomes" id="UP001278766">
    <property type="component" value="Unassembled WGS sequence"/>
</dbReference>
<reference evidence="1" key="1">
    <citation type="journal article" date="2023" name="Mol. Phylogenet. Evol.">
        <title>Genome-scale phylogeny and comparative genomics of the fungal order Sordariales.</title>
        <authorList>
            <person name="Hensen N."/>
            <person name="Bonometti L."/>
            <person name="Westerberg I."/>
            <person name="Brannstrom I.O."/>
            <person name="Guillou S."/>
            <person name="Cros-Aarteil S."/>
            <person name="Calhoun S."/>
            <person name="Haridas S."/>
            <person name="Kuo A."/>
            <person name="Mondo S."/>
            <person name="Pangilinan J."/>
            <person name="Riley R."/>
            <person name="LaButti K."/>
            <person name="Andreopoulos B."/>
            <person name="Lipzen A."/>
            <person name="Chen C."/>
            <person name="Yan M."/>
            <person name="Daum C."/>
            <person name="Ng V."/>
            <person name="Clum A."/>
            <person name="Steindorff A."/>
            <person name="Ohm R.A."/>
            <person name="Martin F."/>
            <person name="Silar P."/>
            <person name="Natvig D.O."/>
            <person name="Lalanne C."/>
            <person name="Gautier V."/>
            <person name="Ament-Velasquez S.L."/>
            <person name="Kruys A."/>
            <person name="Hutchinson M.I."/>
            <person name="Powell A.J."/>
            <person name="Barry K."/>
            <person name="Miller A.N."/>
            <person name="Grigoriev I.V."/>
            <person name="Debuchy R."/>
            <person name="Gladieux P."/>
            <person name="Hiltunen Thoren M."/>
            <person name="Johannesson H."/>
        </authorList>
    </citation>
    <scope>NUCLEOTIDE SEQUENCE</scope>
    <source>
        <strain evidence="1">CBS 168.71</strain>
    </source>
</reference>
<proteinExistence type="predicted"/>
<dbReference type="GeneID" id="87841860"/>
<name>A0AAE0H5S0_9PEZI</name>
<gene>
    <name evidence="1" type="ORF">B0H64DRAFT_412247</name>
</gene>
<accession>A0AAE0H5S0</accession>
<dbReference type="EMBL" id="JAUEPN010000013">
    <property type="protein sequence ID" value="KAK3290397.1"/>
    <property type="molecule type" value="Genomic_DNA"/>
</dbReference>
<dbReference type="RefSeq" id="XP_062653911.1">
    <property type="nucleotide sequence ID" value="XM_062804912.1"/>
</dbReference>
<comment type="caution">
    <text evidence="1">The sequence shown here is derived from an EMBL/GenBank/DDBJ whole genome shotgun (WGS) entry which is preliminary data.</text>
</comment>